<dbReference type="InterPro" id="IPR036411">
    <property type="entry name" value="TorD-like_sf"/>
</dbReference>
<name>A0ABD6AMJ5_9EURY</name>
<dbReference type="SUPFAM" id="SSF89155">
    <property type="entry name" value="TorD-like"/>
    <property type="match status" value="1"/>
</dbReference>
<protein>
    <submittedName>
        <fullName evidence="2">Molecular chaperone TorD family protein</fullName>
    </submittedName>
</protein>
<organism evidence="2 3">
    <name type="scientific">Halorubrum rutilum</name>
    <dbReference type="NCBI Taxonomy" id="1364933"/>
    <lineage>
        <taxon>Archaea</taxon>
        <taxon>Methanobacteriati</taxon>
        <taxon>Methanobacteriota</taxon>
        <taxon>Stenosarchaea group</taxon>
        <taxon>Halobacteria</taxon>
        <taxon>Halobacteriales</taxon>
        <taxon>Haloferacaceae</taxon>
        <taxon>Halorubrum</taxon>
    </lineage>
</organism>
<dbReference type="InterPro" id="IPR017843">
    <property type="entry name" value="DMSO_Rdtase_II_chaperone"/>
</dbReference>
<dbReference type="Proteomes" id="UP001596545">
    <property type="component" value="Unassembled WGS sequence"/>
</dbReference>
<dbReference type="Pfam" id="PF02613">
    <property type="entry name" value="Nitrate_red_del"/>
    <property type="match status" value="1"/>
</dbReference>
<feature type="compositionally biased region" description="Basic and acidic residues" evidence="1">
    <location>
        <begin position="7"/>
        <end position="26"/>
    </location>
</feature>
<dbReference type="NCBIfam" id="TIGR03482">
    <property type="entry name" value="DMSO_red_II_cha"/>
    <property type="match status" value="1"/>
</dbReference>
<evidence type="ECO:0000256" key="1">
    <source>
        <dbReference type="SAM" id="MobiDB-lite"/>
    </source>
</evidence>
<dbReference type="InterPro" id="IPR020945">
    <property type="entry name" value="DMSO/NO3_reduct_chaperone"/>
</dbReference>
<sequence>MTVSESTADRNGDFEDSEHPDGRPPDEAVDTETGARGAVYGLLASAFDEPTPEPYEGFADGSIDRAMSTLVARSGLDVDPPDLTVDDDRETLAARYNDLFVVGYSEVIDGTDGTIENQGPPASLYESTYRSDASWNDVNLDLARAYEHFGCEVGGDERRHHDNLRLEVEFAGYLCRLAAATEGDGDGYDRARLDFHDRHLSMLAAGLDDALDSEPGTGVYGRLAAFLAEFVAADVSDLAARLDVGAGSGAESDSDGGEDA</sequence>
<evidence type="ECO:0000313" key="3">
    <source>
        <dbReference type="Proteomes" id="UP001596545"/>
    </source>
</evidence>
<proteinExistence type="predicted"/>
<accession>A0ABD6AMJ5</accession>
<dbReference type="EMBL" id="JBHTBL010000005">
    <property type="protein sequence ID" value="MFC7324674.1"/>
    <property type="molecule type" value="Genomic_DNA"/>
</dbReference>
<comment type="caution">
    <text evidence="2">The sequence shown here is derived from an EMBL/GenBank/DDBJ whole genome shotgun (WGS) entry which is preliminary data.</text>
</comment>
<dbReference type="Gene3D" id="1.10.3480.10">
    <property type="entry name" value="TorD-like"/>
    <property type="match status" value="1"/>
</dbReference>
<reference evidence="2 3" key="1">
    <citation type="journal article" date="2019" name="Int. J. Syst. Evol. Microbiol.">
        <title>The Global Catalogue of Microorganisms (GCM) 10K type strain sequencing project: providing services to taxonomists for standard genome sequencing and annotation.</title>
        <authorList>
            <consortium name="The Broad Institute Genomics Platform"/>
            <consortium name="The Broad Institute Genome Sequencing Center for Infectious Disease"/>
            <person name="Wu L."/>
            <person name="Ma J."/>
        </authorList>
    </citation>
    <scope>NUCLEOTIDE SEQUENCE [LARGE SCALE GENOMIC DNA]</scope>
    <source>
        <strain evidence="2 3">CGMCC 1.12554</strain>
    </source>
</reference>
<evidence type="ECO:0000313" key="2">
    <source>
        <dbReference type="EMBL" id="MFC7324674.1"/>
    </source>
</evidence>
<gene>
    <name evidence="2" type="ORF">ACFQMF_08785</name>
</gene>
<dbReference type="AlphaFoldDB" id="A0ABD6AMJ5"/>
<feature type="region of interest" description="Disordered" evidence="1">
    <location>
        <begin position="1"/>
        <end position="34"/>
    </location>
</feature>
<keyword evidence="3" id="KW-1185">Reference proteome</keyword>
<dbReference type="RefSeq" id="WP_256408936.1">
    <property type="nucleotide sequence ID" value="NZ_JANHDN010000004.1"/>
</dbReference>